<protein>
    <submittedName>
        <fullName evidence="5">ABC transporter ATP-binding protein</fullName>
    </submittedName>
</protein>
<evidence type="ECO:0000256" key="1">
    <source>
        <dbReference type="ARBA" id="ARBA00022448"/>
    </source>
</evidence>
<evidence type="ECO:0000256" key="2">
    <source>
        <dbReference type="ARBA" id="ARBA00022741"/>
    </source>
</evidence>
<keyword evidence="2" id="KW-0547">Nucleotide-binding</keyword>
<dbReference type="EMBL" id="CP060696">
    <property type="protein sequence ID" value="QNO17050.1"/>
    <property type="molecule type" value="Genomic_DNA"/>
</dbReference>
<keyword evidence="3 5" id="KW-0067">ATP-binding</keyword>
<dbReference type="PANTHER" id="PTHR42939:SF1">
    <property type="entry name" value="ABC TRANSPORTER ATP-BINDING PROTEIN ALBC-RELATED"/>
    <property type="match status" value="1"/>
</dbReference>
<dbReference type="SMART" id="SM00382">
    <property type="entry name" value="AAA"/>
    <property type="match status" value="1"/>
</dbReference>
<gene>
    <name evidence="5" type="ORF">H6X83_08770</name>
</gene>
<dbReference type="RefSeq" id="WP_212506117.1">
    <property type="nucleotide sequence ID" value="NZ_CP060696.1"/>
</dbReference>
<dbReference type="PROSITE" id="PS50893">
    <property type="entry name" value="ABC_TRANSPORTER_2"/>
    <property type="match status" value="1"/>
</dbReference>
<dbReference type="PANTHER" id="PTHR42939">
    <property type="entry name" value="ABC TRANSPORTER ATP-BINDING PROTEIN ALBC-RELATED"/>
    <property type="match status" value="1"/>
</dbReference>
<evidence type="ECO:0000259" key="4">
    <source>
        <dbReference type="PROSITE" id="PS50893"/>
    </source>
</evidence>
<accession>A0A7G9WED8</accession>
<dbReference type="Proteomes" id="UP000516046">
    <property type="component" value="Chromosome"/>
</dbReference>
<reference evidence="5 6" key="1">
    <citation type="submission" date="2020-08" db="EMBL/GenBank/DDBJ databases">
        <authorList>
            <person name="Ren C."/>
            <person name="Gu Y."/>
            <person name="Xu Y."/>
        </authorList>
    </citation>
    <scope>NUCLEOTIDE SEQUENCE [LARGE SCALE GENOMIC DNA]</scope>
    <source>
        <strain evidence="5 6">LBM18003</strain>
    </source>
</reference>
<dbReference type="InterPro" id="IPR051782">
    <property type="entry name" value="ABC_Transporter_VariousFunc"/>
</dbReference>
<dbReference type="PROSITE" id="PS00211">
    <property type="entry name" value="ABC_TRANSPORTER_1"/>
    <property type="match status" value="1"/>
</dbReference>
<dbReference type="Gene3D" id="3.40.50.300">
    <property type="entry name" value="P-loop containing nucleotide triphosphate hydrolases"/>
    <property type="match status" value="1"/>
</dbReference>
<sequence length="215" mass="23982">MNAVEINDLTKVLKGRTVLSHITLNLEQGGSYGFYGHNGSGKSMLFRAIAGLIHPTEGTVKVFGKQLGTDISFPESMGLIIENVGFWSYYTGFENLKVLASIKHIATEDDIKNVMRQVALDPEDTRTYKKYSLGMKQKLAIAQAVMEKPQLIILDEPTNALDEEAVDAVRKLIRGEQEQRGATVLIASHNKEDLKQMCDKFYKMNDGKLEEGDLQ</sequence>
<keyword evidence="1" id="KW-0813">Transport</keyword>
<evidence type="ECO:0000256" key="3">
    <source>
        <dbReference type="ARBA" id="ARBA00022840"/>
    </source>
</evidence>
<dbReference type="AlphaFoldDB" id="A0A7G9WED8"/>
<evidence type="ECO:0000313" key="5">
    <source>
        <dbReference type="EMBL" id="QNO17050.1"/>
    </source>
</evidence>
<proteinExistence type="predicted"/>
<name>A0A7G9WED8_9FIRM</name>
<dbReference type="Pfam" id="PF00005">
    <property type="entry name" value="ABC_tran"/>
    <property type="match status" value="1"/>
</dbReference>
<dbReference type="SUPFAM" id="SSF52540">
    <property type="entry name" value="P-loop containing nucleoside triphosphate hydrolases"/>
    <property type="match status" value="1"/>
</dbReference>
<dbReference type="InterPro" id="IPR003439">
    <property type="entry name" value="ABC_transporter-like_ATP-bd"/>
</dbReference>
<organism evidence="5 6">
    <name type="scientific">Caproicibacterium amylolyticum</name>
    <dbReference type="NCBI Taxonomy" id="2766537"/>
    <lineage>
        <taxon>Bacteria</taxon>
        <taxon>Bacillati</taxon>
        <taxon>Bacillota</taxon>
        <taxon>Clostridia</taxon>
        <taxon>Eubacteriales</taxon>
        <taxon>Oscillospiraceae</taxon>
        <taxon>Caproicibacterium</taxon>
    </lineage>
</organism>
<dbReference type="GO" id="GO:0005524">
    <property type="term" value="F:ATP binding"/>
    <property type="evidence" value="ECO:0007669"/>
    <property type="project" value="UniProtKB-KW"/>
</dbReference>
<dbReference type="InterPro" id="IPR003593">
    <property type="entry name" value="AAA+_ATPase"/>
</dbReference>
<dbReference type="InterPro" id="IPR027417">
    <property type="entry name" value="P-loop_NTPase"/>
</dbReference>
<feature type="domain" description="ABC transporter" evidence="4">
    <location>
        <begin position="4"/>
        <end position="214"/>
    </location>
</feature>
<dbReference type="KEGG" id="caml:H6X83_08770"/>
<keyword evidence="6" id="KW-1185">Reference proteome</keyword>
<dbReference type="GO" id="GO:0016887">
    <property type="term" value="F:ATP hydrolysis activity"/>
    <property type="evidence" value="ECO:0007669"/>
    <property type="project" value="InterPro"/>
</dbReference>
<dbReference type="InterPro" id="IPR017871">
    <property type="entry name" value="ABC_transporter-like_CS"/>
</dbReference>
<evidence type="ECO:0000313" key="6">
    <source>
        <dbReference type="Proteomes" id="UP000516046"/>
    </source>
</evidence>